<dbReference type="RefSeq" id="WP_089886323.1">
    <property type="nucleotide sequence ID" value="NZ_FNGV01000002.1"/>
</dbReference>
<feature type="domain" description="RagB/SusD" evidence="7">
    <location>
        <begin position="270"/>
        <end position="471"/>
    </location>
</feature>
<name>A0A1G9LEJ9_9FLAO</name>
<dbReference type="Pfam" id="PF07980">
    <property type="entry name" value="SusD_RagB"/>
    <property type="match status" value="1"/>
</dbReference>
<dbReference type="InterPro" id="IPR033985">
    <property type="entry name" value="SusD-like_N"/>
</dbReference>
<evidence type="ECO:0000313" key="10">
    <source>
        <dbReference type="Proteomes" id="UP000199440"/>
    </source>
</evidence>
<dbReference type="SUPFAM" id="SSF48452">
    <property type="entry name" value="TPR-like"/>
    <property type="match status" value="1"/>
</dbReference>
<feature type="signal peptide" evidence="6">
    <location>
        <begin position="1"/>
        <end position="24"/>
    </location>
</feature>
<evidence type="ECO:0000256" key="1">
    <source>
        <dbReference type="ARBA" id="ARBA00004442"/>
    </source>
</evidence>
<evidence type="ECO:0000313" key="9">
    <source>
        <dbReference type="EMBL" id="SDL60368.1"/>
    </source>
</evidence>
<reference evidence="9 10" key="1">
    <citation type="submission" date="2016-10" db="EMBL/GenBank/DDBJ databases">
        <authorList>
            <person name="de Groot N.N."/>
        </authorList>
    </citation>
    <scope>NUCLEOTIDE SEQUENCE [LARGE SCALE GENOMIC DNA]</scope>
    <source>
        <strain evidence="9 10">DSM 19886</strain>
    </source>
</reference>
<evidence type="ECO:0000256" key="2">
    <source>
        <dbReference type="ARBA" id="ARBA00006275"/>
    </source>
</evidence>
<evidence type="ECO:0000256" key="4">
    <source>
        <dbReference type="ARBA" id="ARBA00023136"/>
    </source>
</evidence>
<dbReference type="EMBL" id="FNGV01000002">
    <property type="protein sequence ID" value="SDL60368.1"/>
    <property type="molecule type" value="Genomic_DNA"/>
</dbReference>
<accession>A0A1G9LEJ9</accession>
<gene>
    <name evidence="9" type="ORF">SAMN04488514_10234</name>
</gene>
<dbReference type="Gene3D" id="1.25.40.390">
    <property type="match status" value="1"/>
</dbReference>
<dbReference type="OrthoDB" id="5694214at2"/>
<feature type="chain" id="PRO_5011695945" evidence="6">
    <location>
        <begin position="25"/>
        <end position="498"/>
    </location>
</feature>
<dbReference type="InterPro" id="IPR011990">
    <property type="entry name" value="TPR-like_helical_dom_sf"/>
</dbReference>
<evidence type="ECO:0000256" key="5">
    <source>
        <dbReference type="ARBA" id="ARBA00023237"/>
    </source>
</evidence>
<keyword evidence="10" id="KW-1185">Reference proteome</keyword>
<evidence type="ECO:0000259" key="8">
    <source>
        <dbReference type="Pfam" id="PF14322"/>
    </source>
</evidence>
<keyword evidence="4" id="KW-0472">Membrane</keyword>
<dbReference type="Pfam" id="PF14322">
    <property type="entry name" value="SusD-like_3"/>
    <property type="match status" value="1"/>
</dbReference>
<keyword evidence="5" id="KW-0998">Cell outer membrane</keyword>
<evidence type="ECO:0000256" key="3">
    <source>
        <dbReference type="ARBA" id="ARBA00022729"/>
    </source>
</evidence>
<keyword evidence="3 6" id="KW-0732">Signal</keyword>
<sequence>MKNRTNFKIWASSLVALLCLLSCDEDFVTKDFKNGVVDENFFQNATHAEQALTAVYDIVGSKGLYREAINVLGDCPSDDILELTGDNGDYGTYFRASSDFRWFPDNPFSTARWYDAYKGIFRANILLEKLPEIDMDAGVKDRFAAEAKFLRALYYFNLVTAFGDVPFSAEVLTREEYAELGRTDRAVIYAQMEQDLKDAADVLPPNASDPVGRVTKGAANGLLSRVYLYQSKWDDAAAAAKKVIDQNKYKLVASDDYVNLFNGLMENSEESLFEFQSVGQAPAFWSGNSENFYSVMWSPVHGWANWFSPSPSSYEQFTDPNDVRRKASILLLGQDPPDMIDVGKGEQEEFGTGTMRPTYFHNASTRKWLPEGKDMTQVNNYEVNFLILRYAEILLNYAEAQNEAASTTEAVWAITQIRERAGISPPEPPETDQASLRELIRSERRKELLFEGHRFYDLQRWGIANEVLSPFGYVQGTHEFWPVPTAELDLMPNLTQYP</sequence>
<dbReference type="AlphaFoldDB" id="A0A1G9LEJ9"/>
<feature type="domain" description="SusD-like N-terminal" evidence="8">
    <location>
        <begin position="107"/>
        <end position="228"/>
    </location>
</feature>
<dbReference type="InterPro" id="IPR012944">
    <property type="entry name" value="SusD_RagB_dom"/>
</dbReference>
<dbReference type="CDD" id="cd08977">
    <property type="entry name" value="SusD"/>
    <property type="match status" value="1"/>
</dbReference>
<comment type="subcellular location">
    <subcellularLocation>
        <location evidence="1">Cell outer membrane</location>
    </subcellularLocation>
</comment>
<evidence type="ECO:0000256" key="6">
    <source>
        <dbReference type="SAM" id="SignalP"/>
    </source>
</evidence>
<comment type="similarity">
    <text evidence="2">Belongs to the SusD family.</text>
</comment>
<proteinExistence type="inferred from homology"/>
<dbReference type="STRING" id="192904.SAMN04488514_10234"/>
<protein>
    <submittedName>
        <fullName evidence="9">Starch-binding associating with outer membrane</fullName>
    </submittedName>
</protein>
<organism evidence="9 10">
    <name type="scientific">Kriegella aquimaris</name>
    <dbReference type="NCBI Taxonomy" id="192904"/>
    <lineage>
        <taxon>Bacteria</taxon>
        <taxon>Pseudomonadati</taxon>
        <taxon>Bacteroidota</taxon>
        <taxon>Flavobacteriia</taxon>
        <taxon>Flavobacteriales</taxon>
        <taxon>Flavobacteriaceae</taxon>
        <taxon>Kriegella</taxon>
    </lineage>
</organism>
<dbReference type="Proteomes" id="UP000199440">
    <property type="component" value="Unassembled WGS sequence"/>
</dbReference>
<dbReference type="GO" id="GO:0009279">
    <property type="term" value="C:cell outer membrane"/>
    <property type="evidence" value="ECO:0007669"/>
    <property type="project" value="UniProtKB-SubCell"/>
</dbReference>
<evidence type="ECO:0000259" key="7">
    <source>
        <dbReference type="Pfam" id="PF07980"/>
    </source>
</evidence>